<feature type="region of interest" description="Disordered" evidence="1">
    <location>
        <begin position="39"/>
        <end position="111"/>
    </location>
</feature>
<reference evidence="2 3" key="1">
    <citation type="journal article" date="2024" name="Front Chem Biol">
        <title>Unveiling the potential of Daldinia eschscholtzii MFLUCC 19-0629 through bioactivity and bioinformatics studies for enhanced sustainable agriculture production.</title>
        <authorList>
            <person name="Brooks S."/>
            <person name="Weaver J.A."/>
            <person name="Klomchit A."/>
            <person name="Alharthi S.A."/>
            <person name="Onlamun T."/>
            <person name="Nurani R."/>
            <person name="Vong T.K."/>
            <person name="Alberti F."/>
            <person name="Greco C."/>
        </authorList>
    </citation>
    <scope>NUCLEOTIDE SEQUENCE [LARGE SCALE GENOMIC DNA]</scope>
    <source>
        <strain evidence="2">MFLUCC 19-0629</strain>
    </source>
</reference>
<dbReference type="AlphaFoldDB" id="A0AAX6MV15"/>
<feature type="compositionally biased region" description="Acidic residues" evidence="1">
    <location>
        <begin position="337"/>
        <end position="356"/>
    </location>
</feature>
<feature type="compositionally biased region" description="Polar residues" evidence="1">
    <location>
        <begin position="229"/>
        <end position="304"/>
    </location>
</feature>
<proteinExistence type="predicted"/>
<gene>
    <name evidence="2" type="ORF">Daesc_003668</name>
</gene>
<sequence length="382" mass="41354">MRGFKYFDLILRYKSPCRFVAFAALPLCRSALSDQTRSDLKTDSTVHCPASLSSSVPSGCDCVRERRQERRGRGSSEDAMSYPPAKRQRSNTSRDSVNGNPQTTAPALRHHQISQGISLYSPTGYENGGYSLQPATRQTVTYNPYSPGAVTNSAGGYGGAYQASSAGYGAGPYSPQQQANTFAAHYSQPPTNGHMTSHATHFNGIRNSTFAETQAQAQAQAQTQTLLQGQSPQTAAGGTYSPVPTNHHVTNYNQQQRTNPPTSTIPQHLSQYGEPYTSQPTAHATSYHASTNSYSDASTLNSHFSPAHLQSPAHLASPAPLPTSATQNGNGHTPEDVMQEDDDEEEDAQGETADESTDVRSKQETLLTGPYHWNRRMLTHAL</sequence>
<evidence type="ECO:0000313" key="2">
    <source>
        <dbReference type="EMBL" id="KAK6956021.1"/>
    </source>
</evidence>
<dbReference type="EMBL" id="JBANMG010000003">
    <property type="protein sequence ID" value="KAK6956021.1"/>
    <property type="molecule type" value="Genomic_DNA"/>
</dbReference>
<feature type="compositionally biased region" description="Low complexity" evidence="1">
    <location>
        <begin position="213"/>
        <end position="228"/>
    </location>
</feature>
<feature type="compositionally biased region" description="Basic and acidic residues" evidence="1">
    <location>
        <begin position="62"/>
        <end position="76"/>
    </location>
</feature>
<feature type="region of interest" description="Disordered" evidence="1">
    <location>
        <begin position="212"/>
        <end position="367"/>
    </location>
</feature>
<name>A0AAX6MV15_9PEZI</name>
<organism evidence="2 3">
    <name type="scientific">Daldinia eschscholtzii</name>
    <dbReference type="NCBI Taxonomy" id="292717"/>
    <lineage>
        <taxon>Eukaryota</taxon>
        <taxon>Fungi</taxon>
        <taxon>Dikarya</taxon>
        <taxon>Ascomycota</taxon>
        <taxon>Pezizomycotina</taxon>
        <taxon>Sordariomycetes</taxon>
        <taxon>Xylariomycetidae</taxon>
        <taxon>Xylariales</taxon>
        <taxon>Hypoxylaceae</taxon>
        <taxon>Daldinia</taxon>
    </lineage>
</organism>
<comment type="caution">
    <text evidence="2">The sequence shown here is derived from an EMBL/GenBank/DDBJ whole genome shotgun (WGS) entry which is preliminary data.</text>
</comment>
<protein>
    <submittedName>
        <fullName evidence="2">Uncharacterized protein</fullName>
    </submittedName>
</protein>
<evidence type="ECO:0000313" key="3">
    <source>
        <dbReference type="Proteomes" id="UP001369815"/>
    </source>
</evidence>
<feature type="compositionally biased region" description="Polar residues" evidence="1">
    <location>
        <begin position="90"/>
        <end position="105"/>
    </location>
</feature>
<evidence type="ECO:0000256" key="1">
    <source>
        <dbReference type="SAM" id="MobiDB-lite"/>
    </source>
</evidence>
<keyword evidence="3" id="KW-1185">Reference proteome</keyword>
<dbReference type="Proteomes" id="UP001369815">
    <property type="component" value="Unassembled WGS sequence"/>
</dbReference>
<feature type="compositionally biased region" description="Low complexity" evidence="1">
    <location>
        <begin position="309"/>
        <end position="327"/>
    </location>
</feature>
<accession>A0AAX6MV15</accession>